<name>R7TWR8_CAPTE</name>
<evidence type="ECO:0000313" key="4">
    <source>
        <dbReference type="Proteomes" id="UP000014760"/>
    </source>
</evidence>
<organism evidence="2">
    <name type="scientific">Capitella teleta</name>
    <name type="common">Polychaete worm</name>
    <dbReference type="NCBI Taxonomy" id="283909"/>
    <lineage>
        <taxon>Eukaryota</taxon>
        <taxon>Metazoa</taxon>
        <taxon>Spiralia</taxon>
        <taxon>Lophotrochozoa</taxon>
        <taxon>Annelida</taxon>
        <taxon>Polychaeta</taxon>
        <taxon>Sedentaria</taxon>
        <taxon>Scolecida</taxon>
        <taxon>Capitellidae</taxon>
        <taxon>Capitella</taxon>
    </lineage>
</organism>
<evidence type="ECO:0000256" key="1">
    <source>
        <dbReference type="SAM" id="MobiDB-lite"/>
    </source>
</evidence>
<gene>
    <name evidence="2" type="ORF">CAPTEDRAFT_212527</name>
</gene>
<sequence>MPDKTSKKPPQLKDIHNLKAQQFKRISDWEATVEELEKLRLRDPGATTDVIVNPSDNTLEMIIIQTSEMKKPHQTSGFQMSSRQAPSHRVLSRQEKHKNAMCLTSRLADVIGDAGQDKYDRRAALNVKPNTQAVPSSSSAALNLKPNTQASSPQRSPLHFRDVSGAGLLNLCLPAVRRCRGRLRGACKSLNKKYGAPKAKAHALKQM</sequence>
<dbReference type="AlphaFoldDB" id="R7TWR8"/>
<feature type="region of interest" description="Disordered" evidence="1">
    <location>
        <begin position="130"/>
        <end position="157"/>
    </location>
</feature>
<proteinExistence type="predicted"/>
<dbReference type="EMBL" id="AMQN01027248">
    <property type="status" value="NOT_ANNOTATED_CDS"/>
    <property type="molecule type" value="Genomic_DNA"/>
</dbReference>
<dbReference type="EMBL" id="KB308276">
    <property type="protein sequence ID" value="ELT98057.1"/>
    <property type="molecule type" value="Genomic_DNA"/>
</dbReference>
<dbReference type="Proteomes" id="UP000014760">
    <property type="component" value="Unassembled WGS sequence"/>
</dbReference>
<feature type="compositionally biased region" description="Polar residues" evidence="1">
    <location>
        <begin position="130"/>
        <end position="155"/>
    </location>
</feature>
<dbReference type="EnsemblMetazoa" id="CapteT212527">
    <property type="protein sequence ID" value="CapteP212527"/>
    <property type="gene ID" value="CapteG212527"/>
</dbReference>
<dbReference type="OrthoDB" id="92090at2759"/>
<dbReference type="HOGENOM" id="CLU_1327508_0_0_1"/>
<evidence type="ECO:0000313" key="2">
    <source>
        <dbReference type="EMBL" id="ELT98057.1"/>
    </source>
</evidence>
<protein>
    <submittedName>
        <fullName evidence="2 3">Uncharacterized protein</fullName>
    </submittedName>
</protein>
<reference evidence="2 4" key="2">
    <citation type="journal article" date="2013" name="Nature">
        <title>Insights into bilaterian evolution from three spiralian genomes.</title>
        <authorList>
            <person name="Simakov O."/>
            <person name="Marletaz F."/>
            <person name="Cho S.J."/>
            <person name="Edsinger-Gonzales E."/>
            <person name="Havlak P."/>
            <person name="Hellsten U."/>
            <person name="Kuo D.H."/>
            <person name="Larsson T."/>
            <person name="Lv J."/>
            <person name="Arendt D."/>
            <person name="Savage R."/>
            <person name="Osoegawa K."/>
            <person name="de Jong P."/>
            <person name="Grimwood J."/>
            <person name="Chapman J.A."/>
            <person name="Shapiro H."/>
            <person name="Aerts A."/>
            <person name="Otillar R.P."/>
            <person name="Terry A.Y."/>
            <person name="Boore J.L."/>
            <person name="Grigoriev I.V."/>
            <person name="Lindberg D.R."/>
            <person name="Seaver E.C."/>
            <person name="Weisblat D.A."/>
            <person name="Putnam N.H."/>
            <person name="Rokhsar D.S."/>
        </authorList>
    </citation>
    <scope>NUCLEOTIDE SEQUENCE</scope>
    <source>
        <strain evidence="2 4">I ESC-2004</strain>
    </source>
</reference>
<reference evidence="4" key="1">
    <citation type="submission" date="2012-12" db="EMBL/GenBank/DDBJ databases">
        <authorList>
            <person name="Hellsten U."/>
            <person name="Grimwood J."/>
            <person name="Chapman J.A."/>
            <person name="Shapiro H."/>
            <person name="Aerts A."/>
            <person name="Otillar R.P."/>
            <person name="Terry A.Y."/>
            <person name="Boore J.L."/>
            <person name="Simakov O."/>
            <person name="Marletaz F."/>
            <person name="Cho S.-J."/>
            <person name="Edsinger-Gonzales E."/>
            <person name="Havlak P."/>
            <person name="Kuo D.-H."/>
            <person name="Larsson T."/>
            <person name="Lv J."/>
            <person name="Arendt D."/>
            <person name="Savage R."/>
            <person name="Osoegawa K."/>
            <person name="de Jong P."/>
            <person name="Lindberg D.R."/>
            <person name="Seaver E.C."/>
            <person name="Weisblat D.A."/>
            <person name="Putnam N.H."/>
            <person name="Grigoriev I.V."/>
            <person name="Rokhsar D.S."/>
        </authorList>
    </citation>
    <scope>NUCLEOTIDE SEQUENCE</scope>
    <source>
        <strain evidence="4">I ESC-2004</strain>
    </source>
</reference>
<evidence type="ECO:0000313" key="3">
    <source>
        <dbReference type="EnsemblMetazoa" id="CapteP212527"/>
    </source>
</evidence>
<keyword evidence="4" id="KW-1185">Reference proteome</keyword>
<accession>R7TWR8</accession>
<reference evidence="3" key="3">
    <citation type="submission" date="2015-06" db="UniProtKB">
        <authorList>
            <consortium name="EnsemblMetazoa"/>
        </authorList>
    </citation>
    <scope>IDENTIFICATION</scope>
</reference>